<evidence type="ECO:0000313" key="2">
    <source>
        <dbReference type="EMBL" id="KAK7809921.1"/>
    </source>
</evidence>
<dbReference type="EMBL" id="JBBHLL010000209">
    <property type="protein sequence ID" value="KAK7809921.1"/>
    <property type="molecule type" value="Genomic_DNA"/>
</dbReference>
<dbReference type="AlphaFoldDB" id="A0AAW0I5P1"/>
<protein>
    <submittedName>
        <fullName evidence="2">Uncharacterized protein</fullName>
    </submittedName>
</protein>
<reference evidence="2 3" key="1">
    <citation type="journal article" date="2023" name="bioRxiv">
        <title>Conserved and derived expression patterns and positive selection on dental genes reveal complex evolutionary context of ever-growing rodent molars.</title>
        <authorList>
            <person name="Calamari Z.T."/>
            <person name="Song A."/>
            <person name="Cohen E."/>
            <person name="Akter M."/>
            <person name="Roy R.D."/>
            <person name="Hallikas O."/>
            <person name="Christensen M.M."/>
            <person name="Li P."/>
            <person name="Marangoni P."/>
            <person name="Jernvall J."/>
            <person name="Klein O.D."/>
        </authorList>
    </citation>
    <scope>NUCLEOTIDE SEQUENCE [LARGE SCALE GENOMIC DNA]</scope>
    <source>
        <strain evidence="2">V071</strain>
    </source>
</reference>
<feature type="region of interest" description="Disordered" evidence="1">
    <location>
        <begin position="135"/>
        <end position="164"/>
    </location>
</feature>
<gene>
    <name evidence="2" type="ORF">U0070_000788</name>
</gene>
<proteinExistence type="predicted"/>
<name>A0AAW0I5P1_MYOGA</name>
<feature type="compositionally biased region" description="Basic and acidic residues" evidence="1">
    <location>
        <begin position="136"/>
        <end position="151"/>
    </location>
</feature>
<evidence type="ECO:0000256" key="1">
    <source>
        <dbReference type="SAM" id="MobiDB-lite"/>
    </source>
</evidence>
<comment type="caution">
    <text evidence="2">The sequence shown here is derived from an EMBL/GenBank/DDBJ whole genome shotgun (WGS) entry which is preliminary data.</text>
</comment>
<evidence type="ECO:0000313" key="3">
    <source>
        <dbReference type="Proteomes" id="UP001488838"/>
    </source>
</evidence>
<dbReference type="Proteomes" id="UP001488838">
    <property type="component" value="Unassembled WGS sequence"/>
</dbReference>
<organism evidence="2 3">
    <name type="scientific">Myodes glareolus</name>
    <name type="common">Bank vole</name>
    <name type="synonym">Clethrionomys glareolus</name>
    <dbReference type="NCBI Taxonomy" id="447135"/>
    <lineage>
        <taxon>Eukaryota</taxon>
        <taxon>Metazoa</taxon>
        <taxon>Chordata</taxon>
        <taxon>Craniata</taxon>
        <taxon>Vertebrata</taxon>
        <taxon>Euteleostomi</taxon>
        <taxon>Mammalia</taxon>
        <taxon>Eutheria</taxon>
        <taxon>Euarchontoglires</taxon>
        <taxon>Glires</taxon>
        <taxon>Rodentia</taxon>
        <taxon>Myomorpha</taxon>
        <taxon>Muroidea</taxon>
        <taxon>Cricetidae</taxon>
        <taxon>Arvicolinae</taxon>
        <taxon>Myodes</taxon>
    </lineage>
</organism>
<keyword evidence="3" id="KW-1185">Reference proteome</keyword>
<sequence>MASIRLRLHPLQMGANWASPDATDSEVWSALPRLPPRKRAHFADRPVDLSVKNLNGKSHSMMVNSHSKLISAEGSSNKREEELQKTLRRLLDLEREYKKNSLLLKRSIIIKAEKNLLSAVPVTIVRYSRVVGDTGIPKEEGNLEDSADAKTADTAPARDSALKHGDQGEGLAWVYAKEKLITCGPQRKVS</sequence>
<accession>A0AAW0I5P1</accession>